<gene>
    <name evidence="1" type="ORF">Cph01nite_11190</name>
</gene>
<protein>
    <submittedName>
        <fullName evidence="1">Uncharacterized protein</fullName>
    </submittedName>
</protein>
<comment type="caution">
    <text evidence="1">The sequence shown here is derived from an EMBL/GenBank/DDBJ whole genome shotgun (WGS) entry which is preliminary data.</text>
</comment>
<accession>A0ABQ4DJ24</accession>
<reference evidence="1 2" key="1">
    <citation type="submission" date="2021-01" db="EMBL/GenBank/DDBJ databases">
        <title>Whole genome shotgun sequence of Cellulomonas phragmiteti NBRC 110785.</title>
        <authorList>
            <person name="Komaki H."/>
            <person name="Tamura T."/>
        </authorList>
    </citation>
    <scope>NUCLEOTIDE SEQUENCE [LARGE SCALE GENOMIC DNA]</scope>
    <source>
        <strain evidence="1 2">NBRC 110785</strain>
    </source>
</reference>
<proteinExistence type="predicted"/>
<name>A0ABQ4DJ24_9CELL</name>
<evidence type="ECO:0000313" key="1">
    <source>
        <dbReference type="EMBL" id="GIG39357.1"/>
    </source>
</evidence>
<evidence type="ECO:0000313" key="2">
    <source>
        <dbReference type="Proteomes" id="UP000614741"/>
    </source>
</evidence>
<sequence>MRWEDGAGSLVVSSATDDVRRASFAIVSEVHDPTRPGAQHSG</sequence>
<organism evidence="1 2">
    <name type="scientific">Cellulomonas phragmiteti</name>
    <dbReference type="NCBI Taxonomy" id="478780"/>
    <lineage>
        <taxon>Bacteria</taxon>
        <taxon>Bacillati</taxon>
        <taxon>Actinomycetota</taxon>
        <taxon>Actinomycetes</taxon>
        <taxon>Micrococcales</taxon>
        <taxon>Cellulomonadaceae</taxon>
        <taxon>Cellulomonas</taxon>
    </lineage>
</organism>
<dbReference type="EMBL" id="BONP01000004">
    <property type="protein sequence ID" value="GIG39357.1"/>
    <property type="molecule type" value="Genomic_DNA"/>
</dbReference>
<dbReference type="Proteomes" id="UP000614741">
    <property type="component" value="Unassembled WGS sequence"/>
</dbReference>
<keyword evidence="2" id="KW-1185">Reference proteome</keyword>